<dbReference type="AlphaFoldDB" id="A0A815IN91"/>
<comment type="catalytic activity">
    <reaction evidence="9">
        <text>L-lysyl-[protein] + acetyl-CoA = N(6)-acetyl-L-lysyl-[protein] + CoA + H(+)</text>
        <dbReference type="Rhea" id="RHEA:45948"/>
        <dbReference type="Rhea" id="RHEA-COMP:9752"/>
        <dbReference type="Rhea" id="RHEA-COMP:10731"/>
        <dbReference type="ChEBI" id="CHEBI:15378"/>
        <dbReference type="ChEBI" id="CHEBI:29969"/>
        <dbReference type="ChEBI" id="CHEBI:57287"/>
        <dbReference type="ChEBI" id="CHEBI:57288"/>
        <dbReference type="ChEBI" id="CHEBI:61930"/>
        <dbReference type="EC" id="2.3.1.48"/>
    </reaction>
</comment>
<proteinExistence type="predicted"/>
<sequence>MNKFHCCNGGKLQYTPEVLYCWNLICQRKIKRKSKYYCKADPTGDRIVICTKCHELGKQLEFQDAYDDPNSSWTLMKHDFAKDESTTSCSLCYRQYHDACILIVKELWPENRYICTECTVLIPRHDPQHVYSVDALPKSIMSEYIENKIQQLMSSADCSKHQNIYVRVACSHDNKFDTNNDLIELYETGIPASHRYTSQTILLFHKIDGISVLLLIMYVQEYDEKQFVSNKNRIMISYLDTVNFRSLGDDRQMIYFTMIISYLDYMRQFGYTSVYLWVSPPKAGIDYIFNHHPVGQNMPSFARLRSWYEELLIYGTKQKVIRTYQDLSVEKKRWKAGEEVYCLPYMEGDTWPKRIRKALNYDLCMECYSNENHEHEMRKTDPNVPATIQIFPSTTTMTAPQSTTPKCITCTILNSQVQLLTTELEVFRHKISNTELRVLEAEERTRQARERARQAEERARQAEERACQAEERAHQTEERAHEAEQNAIDAERLTG</sequence>
<evidence type="ECO:0000256" key="7">
    <source>
        <dbReference type="ARBA" id="ARBA00023163"/>
    </source>
</evidence>
<dbReference type="Proteomes" id="UP000663829">
    <property type="component" value="Unassembled WGS sequence"/>
</dbReference>
<keyword evidence="5" id="KW-0156">Chromatin regulator</keyword>
<dbReference type="InterPro" id="IPR013178">
    <property type="entry name" value="Histone_AcTrfase_Rtt109/CBP"/>
</dbReference>
<comment type="subcellular location">
    <subcellularLocation>
        <location evidence="2">Nucleus</location>
    </subcellularLocation>
</comment>
<reference evidence="12" key="1">
    <citation type="submission" date="2021-02" db="EMBL/GenBank/DDBJ databases">
        <authorList>
            <person name="Nowell W R."/>
        </authorList>
    </citation>
    <scope>NUCLEOTIDE SEQUENCE</scope>
</reference>
<dbReference type="EMBL" id="CAJOBC010074020">
    <property type="protein sequence ID" value="CAF4252342.1"/>
    <property type="molecule type" value="Genomic_DNA"/>
</dbReference>
<dbReference type="InterPro" id="IPR011011">
    <property type="entry name" value="Znf_FYVE_PHD"/>
</dbReference>
<dbReference type="GO" id="GO:0000123">
    <property type="term" value="C:histone acetyltransferase complex"/>
    <property type="evidence" value="ECO:0007669"/>
    <property type="project" value="TreeGrafter"/>
</dbReference>
<dbReference type="GO" id="GO:0031490">
    <property type="term" value="F:chromatin DNA binding"/>
    <property type="evidence" value="ECO:0007669"/>
    <property type="project" value="TreeGrafter"/>
</dbReference>
<dbReference type="GO" id="GO:0004402">
    <property type="term" value="F:histone acetyltransferase activity"/>
    <property type="evidence" value="ECO:0007669"/>
    <property type="project" value="InterPro"/>
</dbReference>
<keyword evidence="6" id="KW-0805">Transcription regulation</keyword>
<dbReference type="Pfam" id="PF08214">
    <property type="entry name" value="HAT_KAT11"/>
    <property type="match status" value="1"/>
</dbReference>
<evidence type="ECO:0000256" key="2">
    <source>
        <dbReference type="ARBA" id="ARBA00004123"/>
    </source>
</evidence>
<gene>
    <name evidence="12" type="ORF">GPM918_LOCUS31726</name>
    <name evidence="13" type="ORF">SRO942_LOCUS32377</name>
</gene>
<dbReference type="Proteomes" id="UP000681722">
    <property type="component" value="Unassembled WGS sequence"/>
</dbReference>
<evidence type="ECO:0000256" key="5">
    <source>
        <dbReference type="ARBA" id="ARBA00022853"/>
    </source>
</evidence>
<name>A0A815IN91_9BILA</name>
<dbReference type="PANTHER" id="PTHR13808:SF1">
    <property type="entry name" value="HISTONE ACETYLTRANSFERASE"/>
    <property type="match status" value="1"/>
</dbReference>
<evidence type="ECO:0000256" key="10">
    <source>
        <dbReference type="SAM" id="MobiDB-lite"/>
    </source>
</evidence>
<evidence type="ECO:0000259" key="11">
    <source>
        <dbReference type="PROSITE" id="PS51727"/>
    </source>
</evidence>
<accession>A0A815IN91</accession>
<feature type="region of interest" description="Disordered" evidence="10">
    <location>
        <begin position="449"/>
        <end position="495"/>
    </location>
</feature>
<protein>
    <recommendedName>
        <fullName evidence="3">histone acetyltransferase</fullName>
        <ecNumber evidence="3">2.3.1.48</ecNumber>
    </recommendedName>
</protein>
<keyword evidence="8" id="KW-0539">Nucleus</keyword>
<dbReference type="GO" id="GO:0003713">
    <property type="term" value="F:transcription coactivator activity"/>
    <property type="evidence" value="ECO:0007669"/>
    <property type="project" value="TreeGrafter"/>
</dbReference>
<evidence type="ECO:0000256" key="3">
    <source>
        <dbReference type="ARBA" id="ARBA00013184"/>
    </source>
</evidence>
<dbReference type="PROSITE" id="PS51727">
    <property type="entry name" value="CBP_P300_HAT"/>
    <property type="match status" value="1"/>
</dbReference>
<organism evidence="12 14">
    <name type="scientific">Didymodactylos carnosus</name>
    <dbReference type="NCBI Taxonomy" id="1234261"/>
    <lineage>
        <taxon>Eukaryota</taxon>
        <taxon>Metazoa</taxon>
        <taxon>Spiralia</taxon>
        <taxon>Gnathifera</taxon>
        <taxon>Rotifera</taxon>
        <taxon>Eurotatoria</taxon>
        <taxon>Bdelloidea</taxon>
        <taxon>Philodinida</taxon>
        <taxon>Philodinidae</taxon>
        <taxon>Didymodactylos</taxon>
    </lineage>
</organism>
<keyword evidence="7" id="KW-0804">Transcription</keyword>
<feature type="domain" description="CBP/p300-type HAT" evidence="11">
    <location>
        <begin position="130"/>
        <end position="495"/>
    </location>
</feature>
<dbReference type="GO" id="GO:0045944">
    <property type="term" value="P:positive regulation of transcription by RNA polymerase II"/>
    <property type="evidence" value="ECO:0007669"/>
    <property type="project" value="TreeGrafter"/>
</dbReference>
<comment type="function">
    <text evidence="1">Acetyltransferase enzyme. Acetylates histones, giving a specific tag for transcriptional activation.</text>
</comment>
<dbReference type="InterPro" id="IPR013083">
    <property type="entry name" value="Znf_RING/FYVE/PHD"/>
</dbReference>
<dbReference type="SUPFAM" id="SSF57997">
    <property type="entry name" value="Tropomyosin"/>
    <property type="match status" value="1"/>
</dbReference>
<evidence type="ECO:0000313" key="13">
    <source>
        <dbReference type="EMBL" id="CAF4252342.1"/>
    </source>
</evidence>
<evidence type="ECO:0000256" key="6">
    <source>
        <dbReference type="ARBA" id="ARBA00023015"/>
    </source>
</evidence>
<dbReference type="GO" id="GO:0005667">
    <property type="term" value="C:transcription regulator complex"/>
    <property type="evidence" value="ECO:0007669"/>
    <property type="project" value="TreeGrafter"/>
</dbReference>
<dbReference type="EMBL" id="CAJNOQ010015774">
    <property type="protein sequence ID" value="CAF1368260.1"/>
    <property type="molecule type" value="Genomic_DNA"/>
</dbReference>
<evidence type="ECO:0000313" key="14">
    <source>
        <dbReference type="Proteomes" id="UP000663829"/>
    </source>
</evidence>
<evidence type="ECO:0000256" key="8">
    <source>
        <dbReference type="ARBA" id="ARBA00023242"/>
    </source>
</evidence>
<keyword evidence="14" id="KW-1185">Reference proteome</keyword>
<evidence type="ECO:0000256" key="9">
    <source>
        <dbReference type="ARBA" id="ARBA00048017"/>
    </source>
</evidence>
<dbReference type="Gene3D" id="3.30.40.10">
    <property type="entry name" value="Zinc/RING finger domain, C3HC4 (zinc finger)"/>
    <property type="match status" value="1"/>
</dbReference>
<dbReference type="GO" id="GO:0005634">
    <property type="term" value="C:nucleus"/>
    <property type="evidence" value="ECO:0007669"/>
    <property type="project" value="UniProtKB-SubCell"/>
</dbReference>
<dbReference type="SMART" id="SM01250">
    <property type="entry name" value="KAT11"/>
    <property type="match status" value="1"/>
</dbReference>
<dbReference type="InterPro" id="IPR031162">
    <property type="entry name" value="CBP_P300_HAT"/>
</dbReference>
<evidence type="ECO:0000256" key="4">
    <source>
        <dbReference type="ARBA" id="ARBA00022679"/>
    </source>
</evidence>
<dbReference type="SUPFAM" id="SSF57903">
    <property type="entry name" value="FYVE/PHD zinc finger"/>
    <property type="match status" value="1"/>
</dbReference>
<dbReference type="EC" id="2.3.1.48" evidence="3"/>
<keyword evidence="4" id="KW-0808">Transferase</keyword>
<comment type="caution">
    <text evidence="12">The sequence shown here is derived from an EMBL/GenBank/DDBJ whole genome shotgun (WGS) entry which is preliminary data.</text>
</comment>
<evidence type="ECO:0000256" key="1">
    <source>
        <dbReference type="ARBA" id="ARBA00002581"/>
    </source>
</evidence>
<dbReference type="OrthoDB" id="5877802at2759"/>
<dbReference type="PANTHER" id="PTHR13808">
    <property type="entry name" value="CBP/P300-RELATED"/>
    <property type="match status" value="1"/>
</dbReference>
<evidence type="ECO:0000313" key="12">
    <source>
        <dbReference type="EMBL" id="CAF1368260.1"/>
    </source>
</evidence>